<proteinExistence type="predicted"/>
<accession>A0ABS6S4C3</accession>
<evidence type="ECO:0000313" key="2">
    <source>
        <dbReference type="Proteomes" id="UP001196980"/>
    </source>
</evidence>
<organism evidence="1 2">
    <name type="scientific">Candidatus Magnetobacterium casense</name>
    <dbReference type="NCBI Taxonomy" id="1455061"/>
    <lineage>
        <taxon>Bacteria</taxon>
        <taxon>Pseudomonadati</taxon>
        <taxon>Nitrospirota</taxon>
        <taxon>Thermodesulfovibrionia</taxon>
        <taxon>Thermodesulfovibrionales</taxon>
        <taxon>Candidatus Magnetobacteriaceae</taxon>
        <taxon>Candidatus Magnetobacterium</taxon>
    </lineage>
</organism>
<comment type="caution">
    <text evidence="1">The sequence shown here is derived from an EMBL/GenBank/DDBJ whole genome shotgun (WGS) entry which is preliminary data.</text>
</comment>
<evidence type="ECO:0000313" key="1">
    <source>
        <dbReference type="EMBL" id="MBV6343492.1"/>
    </source>
</evidence>
<reference evidence="1 2" key="1">
    <citation type="journal article" date="2020" name="J Geophys Res Biogeosci">
        <title>Magnetotaxis as an Adaptation to Enable Bacterial Shuttling of Microbial Sulfur and Sulfur Cycling Across Aquatic Oxic#Anoxic Interfaces.</title>
        <authorList>
            <person name="Li J."/>
            <person name="Liu P."/>
            <person name="Wang J."/>
            <person name="Roberts A.P."/>
            <person name="Pan Y."/>
        </authorList>
    </citation>
    <scope>NUCLEOTIDE SEQUENCE [LARGE SCALE GENOMIC DNA]</scope>
    <source>
        <strain evidence="1 2">MYR-1_YQ</strain>
    </source>
</reference>
<protein>
    <submittedName>
        <fullName evidence="1">Uncharacterized protein</fullName>
    </submittedName>
</protein>
<gene>
    <name evidence="1" type="ORF">HWQ67_18115</name>
</gene>
<name>A0ABS6S4C3_9BACT</name>
<dbReference type="RefSeq" id="WP_218254106.1">
    <property type="nucleotide sequence ID" value="NZ_JABXWD010000619.1"/>
</dbReference>
<sequence length="231" mass="23534">MLIQRAGDKIVFLGGSQIRVVSPRGGAAAVSWWLSGGIAAANCLAAYAAKGAASLAASYVNLANPGTYNLAYTGSGLTWDAVNGWIDATGNAVLTATGLTVTNNQTWSVLCKFTNLAAVANCCLCSNGNTLQFAVRPIRSGTDRRYVSGDQSSILVGQKTTGVMGIAGRQPYYNGAADGALITAGVGTNGTYLALHGSAAGLFGYYQANALYNITLSAAQMLAVSTAMAAL</sequence>
<keyword evidence="2" id="KW-1185">Reference proteome</keyword>
<dbReference type="Proteomes" id="UP001196980">
    <property type="component" value="Unassembled WGS sequence"/>
</dbReference>
<dbReference type="EMBL" id="JABXWD010000619">
    <property type="protein sequence ID" value="MBV6343492.1"/>
    <property type="molecule type" value="Genomic_DNA"/>
</dbReference>